<dbReference type="Pfam" id="PF00174">
    <property type="entry name" value="Oxidored_molyb"/>
    <property type="match status" value="1"/>
</dbReference>
<evidence type="ECO:0000256" key="4">
    <source>
        <dbReference type="ARBA" id="ARBA00004678"/>
    </source>
</evidence>
<proteinExistence type="predicted"/>
<dbReference type="EC" id="1.8.3.1" evidence="7"/>
<evidence type="ECO:0000256" key="8">
    <source>
        <dbReference type="ARBA" id="ARBA00022505"/>
    </source>
</evidence>
<dbReference type="GeneID" id="105212832"/>
<gene>
    <name evidence="16" type="primary">CG7280</name>
    <name evidence="16" type="ORF">g.30444</name>
</gene>
<dbReference type="InterPro" id="IPR008335">
    <property type="entry name" value="Mopterin_OxRdtase_euk"/>
</dbReference>
<feature type="domain" description="Cytochrome b5 heme-binding" evidence="15">
    <location>
        <begin position="113"/>
        <end position="191"/>
    </location>
</feature>
<dbReference type="GO" id="GO:0008482">
    <property type="term" value="F:sulfite oxidase activity"/>
    <property type="evidence" value="ECO:0007669"/>
    <property type="project" value="UniProtKB-EC"/>
</dbReference>
<evidence type="ECO:0000256" key="14">
    <source>
        <dbReference type="SAM" id="Phobius"/>
    </source>
</evidence>
<dbReference type="SUPFAM" id="SSF81296">
    <property type="entry name" value="E set domains"/>
    <property type="match status" value="1"/>
</dbReference>
<dbReference type="GO" id="GO:0006790">
    <property type="term" value="P:sulfur compound metabolic process"/>
    <property type="evidence" value="ECO:0007669"/>
    <property type="project" value="UniProtKB-UniPathway"/>
</dbReference>
<keyword evidence="9" id="KW-0349">Heme</keyword>
<evidence type="ECO:0000256" key="13">
    <source>
        <dbReference type="ARBA" id="ARBA00023128"/>
    </source>
</evidence>
<dbReference type="Pfam" id="PF00173">
    <property type="entry name" value="Cyt-b5"/>
    <property type="match status" value="1"/>
</dbReference>
<evidence type="ECO:0000256" key="7">
    <source>
        <dbReference type="ARBA" id="ARBA00012505"/>
    </source>
</evidence>
<dbReference type="GO" id="GO:0030151">
    <property type="term" value="F:molybdenum ion binding"/>
    <property type="evidence" value="ECO:0007669"/>
    <property type="project" value="InterPro"/>
</dbReference>
<evidence type="ECO:0000256" key="3">
    <source>
        <dbReference type="ARBA" id="ARBA00004569"/>
    </source>
</evidence>
<dbReference type="FunFam" id="3.90.420.10:FF:000002">
    <property type="entry name" value="sulfite oxidase, mitochondrial"/>
    <property type="match status" value="1"/>
</dbReference>
<reference evidence="16" key="1">
    <citation type="submission" date="2014-11" db="EMBL/GenBank/DDBJ databases">
        <authorList>
            <person name="Geib S."/>
        </authorList>
    </citation>
    <scope>NUCLEOTIDE SEQUENCE</scope>
</reference>
<dbReference type="PANTHER" id="PTHR19372:SF7">
    <property type="entry name" value="SULFITE OXIDASE, MITOCHONDRIAL"/>
    <property type="match status" value="1"/>
</dbReference>
<evidence type="ECO:0000256" key="9">
    <source>
        <dbReference type="ARBA" id="ARBA00022617"/>
    </source>
</evidence>
<keyword evidence="14" id="KW-0812">Transmembrane</keyword>
<dbReference type="GO" id="GO:0020037">
    <property type="term" value="F:heme binding"/>
    <property type="evidence" value="ECO:0007669"/>
    <property type="project" value="InterPro"/>
</dbReference>
<evidence type="ECO:0000313" key="16">
    <source>
        <dbReference type="EMBL" id="JAD12742.1"/>
    </source>
</evidence>
<evidence type="ECO:0000256" key="11">
    <source>
        <dbReference type="ARBA" id="ARBA00023002"/>
    </source>
</evidence>
<dbReference type="PROSITE" id="PS50255">
    <property type="entry name" value="CYTOCHROME_B5_2"/>
    <property type="match status" value="1"/>
</dbReference>
<keyword evidence="12" id="KW-0408">Iron</keyword>
<keyword evidence="8" id="KW-0500">Molybdenum</keyword>
<keyword evidence="13" id="KW-0496">Mitochondrion</keyword>
<dbReference type="InterPro" id="IPR000572">
    <property type="entry name" value="OxRdtase_Mopterin-bd_dom"/>
</dbReference>
<dbReference type="Gene3D" id="3.90.420.10">
    <property type="entry name" value="Oxidoreductase, molybdopterin-binding domain"/>
    <property type="match status" value="1"/>
</dbReference>
<evidence type="ECO:0000256" key="12">
    <source>
        <dbReference type="ARBA" id="ARBA00023004"/>
    </source>
</evidence>
<keyword evidence="14" id="KW-0472">Membrane</keyword>
<evidence type="ECO:0000256" key="2">
    <source>
        <dbReference type="ARBA" id="ARBA00001970"/>
    </source>
</evidence>
<dbReference type="SUPFAM" id="SSF55856">
    <property type="entry name" value="Cytochrome b5-like heme/steroid binding domain"/>
    <property type="match status" value="1"/>
</dbReference>
<feature type="transmembrane region" description="Helical" evidence="14">
    <location>
        <begin position="56"/>
        <end position="74"/>
    </location>
</feature>
<dbReference type="EMBL" id="GBXI01001550">
    <property type="protein sequence ID" value="JAD12742.1"/>
    <property type="molecule type" value="Transcribed_RNA"/>
</dbReference>
<keyword evidence="11" id="KW-0560">Oxidoreductase</keyword>
<dbReference type="InterPro" id="IPR001199">
    <property type="entry name" value="Cyt_B5-like_heme/steroid-bd"/>
</dbReference>
<dbReference type="Gene3D" id="2.60.40.650">
    <property type="match status" value="1"/>
</dbReference>
<dbReference type="SMART" id="SM01117">
    <property type="entry name" value="Cyt-b5"/>
    <property type="match status" value="1"/>
</dbReference>
<dbReference type="PRINTS" id="PR00407">
    <property type="entry name" value="EUMOPTERIN"/>
</dbReference>
<reference evidence="16" key="2">
    <citation type="journal article" date="2015" name="Gigascience">
        <title>Reconstructing a comprehensive transcriptome assembly of a white-pupal translocated strain of the pest fruit fly Bactrocera cucurbitae.</title>
        <authorList>
            <person name="Sim S.B."/>
            <person name="Calla B."/>
            <person name="Hall B."/>
            <person name="DeRego T."/>
            <person name="Geib S.M."/>
        </authorList>
    </citation>
    <scope>NUCLEOTIDE SEQUENCE</scope>
</reference>
<evidence type="ECO:0000256" key="1">
    <source>
        <dbReference type="ARBA" id="ARBA00001924"/>
    </source>
</evidence>
<evidence type="ECO:0000256" key="10">
    <source>
        <dbReference type="ARBA" id="ARBA00022723"/>
    </source>
</evidence>
<accession>A0A0A1XP73</accession>
<comment type="pathway">
    <text evidence="4">Sulfur metabolism.</text>
</comment>
<name>A0A0A1XP73_ZEUCU</name>
<dbReference type="PANTHER" id="PTHR19372">
    <property type="entry name" value="SULFITE REDUCTASE"/>
    <property type="match status" value="1"/>
</dbReference>
<evidence type="ECO:0000259" key="15">
    <source>
        <dbReference type="PROSITE" id="PS50255"/>
    </source>
</evidence>
<dbReference type="OrthoDB" id="10051395at2759"/>
<dbReference type="CTD" id="32878"/>
<dbReference type="AlphaFoldDB" id="A0A0A1XP73"/>
<dbReference type="InterPro" id="IPR014756">
    <property type="entry name" value="Ig_E-set"/>
</dbReference>
<dbReference type="Pfam" id="PF03404">
    <property type="entry name" value="Mo-co_dimer"/>
    <property type="match status" value="1"/>
</dbReference>
<dbReference type="CDD" id="cd02111">
    <property type="entry name" value="eukary_SO_Moco"/>
    <property type="match status" value="1"/>
</dbReference>
<dbReference type="InterPro" id="IPR005066">
    <property type="entry name" value="MoCF_OxRdtse_dimer"/>
</dbReference>
<comment type="subunit">
    <text evidence="6">Homodimer.</text>
</comment>
<dbReference type="FunFam" id="3.10.120.10:FF:000007">
    <property type="entry name" value="Sulfite oxidase, mitochondrial"/>
    <property type="match status" value="1"/>
</dbReference>
<evidence type="ECO:0000256" key="5">
    <source>
        <dbReference type="ARBA" id="ARBA00004971"/>
    </source>
</evidence>
<dbReference type="PROSITE" id="PS00559">
    <property type="entry name" value="MOLYBDOPTERIN_EUK"/>
    <property type="match status" value="1"/>
</dbReference>
<dbReference type="Gene3D" id="3.10.120.10">
    <property type="entry name" value="Cytochrome b5-like heme/steroid binding domain"/>
    <property type="match status" value="1"/>
</dbReference>
<dbReference type="UniPathway" id="UPA00096"/>
<dbReference type="GO" id="GO:0043546">
    <property type="term" value="F:molybdopterin cofactor binding"/>
    <property type="evidence" value="ECO:0007669"/>
    <property type="project" value="InterPro"/>
</dbReference>
<dbReference type="SUPFAM" id="SSF56524">
    <property type="entry name" value="Oxidoreductase molybdopterin-binding domain"/>
    <property type="match status" value="1"/>
</dbReference>
<comment type="subcellular location">
    <subcellularLocation>
        <location evidence="3">Mitochondrion intermembrane space</location>
    </subcellularLocation>
</comment>
<dbReference type="PROSITE" id="PS00191">
    <property type="entry name" value="CYTOCHROME_B5_1"/>
    <property type="match status" value="1"/>
</dbReference>
<keyword evidence="10" id="KW-0479">Metal-binding</keyword>
<protein>
    <recommendedName>
        <fullName evidence="7">sulfite oxidase</fullName>
        <ecNumber evidence="7">1.8.3.1</ecNumber>
    </recommendedName>
</protein>
<organism evidence="16">
    <name type="scientific">Zeugodacus cucurbitae</name>
    <name type="common">Melon fruit fly</name>
    <name type="synonym">Bactrocera cucurbitae</name>
    <dbReference type="NCBI Taxonomy" id="28588"/>
    <lineage>
        <taxon>Eukaryota</taxon>
        <taxon>Metazoa</taxon>
        <taxon>Ecdysozoa</taxon>
        <taxon>Arthropoda</taxon>
        <taxon>Hexapoda</taxon>
        <taxon>Insecta</taxon>
        <taxon>Pterygota</taxon>
        <taxon>Neoptera</taxon>
        <taxon>Endopterygota</taxon>
        <taxon>Diptera</taxon>
        <taxon>Brachycera</taxon>
        <taxon>Muscomorpha</taxon>
        <taxon>Tephritoidea</taxon>
        <taxon>Tephritidae</taxon>
        <taxon>Zeugodacus</taxon>
        <taxon>Zeugodacus</taxon>
    </lineage>
</organism>
<dbReference type="InterPro" id="IPR036400">
    <property type="entry name" value="Cyt_B5-like_heme/steroid_sf"/>
</dbReference>
<dbReference type="InterPro" id="IPR018506">
    <property type="entry name" value="Cyt_B5_heme-BS"/>
</dbReference>
<dbReference type="FunFam" id="2.60.40.650:FF:000009">
    <property type="entry name" value="probable sulfite oxidase, mitochondrial"/>
    <property type="match status" value="1"/>
</dbReference>
<comment type="cofactor">
    <cofactor evidence="2">
        <name>heme b</name>
        <dbReference type="ChEBI" id="CHEBI:60344"/>
    </cofactor>
</comment>
<dbReference type="InterPro" id="IPR022407">
    <property type="entry name" value="OxRdtase_Mopterin_BS"/>
</dbReference>
<comment type="pathway">
    <text evidence="5">Energy metabolism; sulfur metabolism.</text>
</comment>
<comment type="cofactor">
    <cofactor evidence="1">
        <name>Mo-molybdopterin</name>
        <dbReference type="ChEBI" id="CHEBI:71302"/>
    </cofactor>
</comment>
<keyword evidence="14" id="KW-1133">Transmembrane helix</keyword>
<sequence length="581" mass="65679">MIGIRSQNLTKWKNYLICSSSNYFLRLGYEECISNYFLHRPYSHIPNKQHIKPKQTLFYTFLAFGGVIGGFALYEHKSKLLRVKMDENHIKEISSAQSNEEKQLRHMNERSDLPTYNMDEVQRHCTIENGIWITYGIGVYDITDFIAKHPGGDNIMLGAGSAIDPFWAIYQQHNNKEILSLLELYRIGNLNPDDKISTDDMGSPWANEPKRHPVLKPASNRPFNAEPPLKLLAENFITPNEFFYIRNHLPVPLIDANKYELEIAIETKESGTKKQTKTLTLQDIKRLPKYTVTAAIMCGGNRRSEMTKVKSVKGLSWNAGAVGNATWSGARLRDLLLEMGVKPNENLHVVFEGADLDPTSNPYGASIPLSKALDERGDVILAYEMNGKALSRDHGYPLRCIVPGIVGARNVKWLSRIAVSDAESDSHWQQSDYKGFSPSTDWDTVDFTKSPAIQAMPVTSAICSPIEGEMLKIPADGYLTVHGYAWSGGGRRIVRVDLTADQGKTWHVAKIQQEDQPDGRHYGWTLWTGQIKMEKTYTGEMEIWAKAVDSAYNVQPESFENIWNLRGVLANAYHRIKIKVI</sequence>
<dbReference type="InterPro" id="IPR036374">
    <property type="entry name" value="OxRdtase_Mopterin-bd_sf"/>
</dbReference>
<evidence type="ECO:0000256" key="6">
    <source>
        <dbReference type="ARBA" id="ARBA00011738"/>
    </source>
</evidence>
<dbReference type="GO" id="GO:0005758">
    <property type="term" value="C:mitochondrial intermembrane space"/>
    <property type="evidence" value="ECO:0007669"/>
    <property type="project" value="UniProtKB-SubCell"/>
</dbReference>